<reference evidence="3 4" key="1">
    <citation type="journal article" date="2017" name="Int. J. Syst. Evol. Microbiol.">
        <title>Arachidicoccus ginsenosidivorans sp. nov., with ginsenoside-converting activity isolated from ginseng cultivating soil.</title>
        <authorList>
            <person name="Siddiqi M.Z."/>
            <person name="Aslam Z."/>
            <person name="Im W.T."/>
        </authorList>
    </citation>
    <scope>NUCLEOTIDE SEQUENCE [LARGE SCALE GENOMIC DNA]</scope>
    <source>
        <strain evidence="3 4">Gsoil 809</strain>
    </source>
</reference>
<dbReference type="Pfam" id="PF13320">
    <property type="entry name" value="GH123_cat"/>
    <property type="match status" value="1"/>
</dbReference>
<dbReference type="KEGG" id="agi:FSB73_07630"/>
<evidence type="ECO:0000313" key="4">
    <source>
        <dbReference type="Proteomes" id="UP000321291"/>
    </source>
</evidence>
<feature type="domain" description="Glycoside hydrolase 123 N-terminal" evidence="2">
    <location>
        <begin position="105"/>
        <end position="240"/>
    </location>
</feature>
<evidence type="ECO:0000259" key="1">
    <source>
        <dbReference type="Pfam" id="PF13320"/>
    </source>
</evidence>
<dbReference type="Pfam" id="PF22680">
    <property type="entry name" value="Glyco_hydro_123_N_2"/>
    <property type="match status" value="1"/>
</dbReference>
<dbReference type="OrthoDB" id="197680at2"/>
<protein>
    <submittedName>
        <fullName evidence="3">DUF4091 domain-containing protein</fullName>
    </submittedName>
</protein>
<accession>A0A5B8VIY9</accession>
<proteinExistence type="predicted"/>
<dbReference type="AlphaFoldDB" id="A0A5B8VIY9"/>
<dbReference type="RefSeq" id="WP_146780935.1">
    <property type="nucleotide sequence ID" value="NZ_CP042434.1"/>
</dbReference>
<sequence length="634" mass="71415">MNFVIDQLFYKNRTSQPGNKPGFINPRLLLLSTALVLSGALFAQKNTKEDGQTSSMNNKESLLNVGFANPDIRYNQYWRLQDRDVSNVGNVSNIDGEDAPTGKIKLADTYSLFSWKGERVFMQLLVQANDRITNLQVTPKDLRLLKAAAGNASNNTGLVIKAAQVKSGFVRYVLSNGIGKSGSGCGIDTSVQHLAHIVADGIDYAGRTSVSAGKNQPVWVSIKVPANAVAGIYQGILSVRYQSAKGTSHTQNLHYQLQVKNETLPKPADWKFHLDLWQYPGAIARWYQVKPWSKAHFEKMRPYMQMLADAGQKVITTSIINDPWNGQTYDPYTSMIKWTKNKDGGWQYDYSLFDQWVSFMMGLGIDQEINCYSMVPWHNTFTYYDEASAAQKKLVAKPGTPEYGQFWKGMLEDFASHLIQKGWFDRTCIAMDERPLEDMEKVIRLVKGLPHPFKLSLAGSYHKALDREIYDYSITTREHYDKDVLERRLKAGLPTTYYTCCSEDHPNTFSFSPPAEAAFIPLLSAARSLNGYLRWAFNAWPSDPLTDSRFGSWSSGDTYLVYPGPGSSIRYEQLIRGIQDFEKIRIIKAALKSKDNQVGLQELEQALQNITVKKLRAVGAASLVKEVEEVIAQY</sequence>
<dbReference type="InterPro" id="IPR053850">
    <property type="entry name" value="Glyco_hydro_123_N_2"/>
</dbReference>
<dbReference type="InterPro" id="IPR025150">
    <property type="entry name" value="GH123_cat"/>
</dbReference>
<evidence type="ECO:0000313" key="3">
    <source>
        <dbReference type="EMBL" id="QEC71557.1"/>
    </source>
</evidence>
<name>A0A5B8VIY9_9BACT</name>
<feature type="domain" description="Glycoside hydrolase 123 catalytic" evidence="1">
    <location>
        <begin position="277"/>
        <end position="586"/>
    </location>
</feature>
<dbReference type="EMBL" id="CP042434">
    <property type="protein sequence ID" value="QEC71557.1"/>
    <property type="molecule type" value="Genomic_DNA"/>
</dbReference>
<organism evidence="3 4">
    <name type="scientific">Arachidicoccus ginsenosidivorans</name>
    <dbReference type="NCBI Taxonomy" id="496057"/>
    <lineage>
        <taxon>Bacteria</taxon>
        <taxon>Pseudomonadati</taxon>
        <taxon>Bacteroidota</taxon>
        <taxon>Chitinophagia</taxon>
        <taxon>Chitinophagales</taxon>
        <taxon>Chitinophagaceae</taxon>
        <taxon>Arachidicoccus</taxon>
    </lineage>
</organism>
<evidence type="ECO:0000259" key="2">
    <source>
        <dbReference type="Pfam" id="PF22680"/>
    </source>
</evidence>
<keyword evidence="4" id="KW-1185">Reference proteome</keyword>
<dbReference type="Proteomes" id="UP000321291">
    <property type="component" value="Chromosome"/>
</dbReference>
<gene>
    <name evidence="3" type="ORF">FSB73_07630</name>
</gene>